<keyword evidence="3" id="KW-1133">Transmembrane helix</keyword>
<dbReference type="EMBL" id="JXTC01000342">
    <property type="protein sequence ID" value="PON62950.1"/>
    <property type="molecule type" value="Genomic_DNA"/>
</dbReference>
<evidence type="ECO:0000313" key="6">
    <source>
        <dbReference type="EMBL" id="PON62950.1"/>
    </source>
</evidence>
<dbReference type="OrthoDB" id="2019080at2759"/>
<evidence type="ECO:0000256" key="2">
    <source>
        <dbReference type="ARBA" id="ARBA00022692"/>
    </source>
</evidence>
<evidence type="ECO:0000256" key="1">
    <source>
        <dbReference type="ARBA" id="ARBA00004141"/>
    </source>
</evidence>
<feature type="domain" description="CGL160/ATPI" evidence="5">
    <location>
        <begin position="152"/>
        <end position="211"/>
    </location>
</feature>
<comment type="subcellular location">
    <subcellularLocation>
        <location evidence="1">Membrane</location>
        <topology evidence="1">Multi-pass membrane protein</topology>
    </subcellularLocation>
</comment>
<comment type="caution">
    <text evidence="6">The sequence shown here is derived from an EMBL/GenBank/DDBJ whole genome shotgun (WGS) entry which is preliminary data.</text>
</comment>
<dbReference type="AlphaFoldDB" id="A0A2P5CPI0"/>
<keyword evidence="7" id="KW-1185">Reference proteome</keyword>
<dbReference type="InterPro" id="IPR056309">
    <property type="entry name" value="CGL160/ATPI_dom"/>
</dbReference>
<dbReference type="GO" id="GO:0016020">
    <property type="term" value="C:membrane"/>
    <property type="evidence" value="ECO:0007669"/>
    <property type="project" value="UniProtKB-SubCell"/>
</dbReference>
<keyword evidence="2" id="KW-0812">Transmembrane</keyword>
<reference evidence="7" key="1">
    <citation type="submission" date="2016-06" db="EMBL/GenBank/DDBJ databases">
        <title>Parallel loss of symbiosis genes in relatives of nitrogen-fixing non-legume Parasponia.</title>
        <authorList>
            <person name="Van Velzen R."/>
            <person name="Holmer R."/>
            <person name="Bu F."/>
            <person name="Rutten L."/>
            <person name="Van Zeijl A."/>
            <person name="Liu W."/>
            <person name="Santuari L."/>
            <person name="Cao Q."/>
            <person name="Sharma T."/>
            <person name="Shen D."/>
            <person name="Roswanjaya Y."/>
            <person name="Wardhani T."/>
            <person name="Kalhor M.S."/>
            <person name="Jansen J."/>
            <person name="Van den Hoogen J."/>
            <person name="Gungor B."/>
            <person name="Hartog M."/>
            <person name="Hontelez J."/>
            <person name="Verver J."/>
            <person name="Yang W.-C."/>
            <person name="Schijlen E."/>
            <person name="Repin R."/>
            <person name="Schilthuizen M."/>
            <person name="Schranz E."/>
            <person name="Heidstra R."/>
            <person name="Miyata K."/>
            <person name="Fedorova E."/>
            <person name="Kohlen W."/>
            <person name="Bisseling T."/>
            <person name="Smit S."/>
            <person name="Geurts R."/>
        </authorList>
    </citation>
    <scope>NUCLEOTIDE SEQUENCE [LARGE SCALE GENOMIC DNA]</scope>
    <source>
        <strain evidence="7">cv. RG33-2</strain>
    </source>
</reference>
<dbReference type="InParanoid" id="A0A2P5CPI0"/>
<name>A0A2P5CPI0_TREOI</name>
<dbReference type="PANTHER" id="PTHR34118:SF1">
    <property type="entry name" value="NF-KAPPA-B INHIBITOR-LIKE PROTEIN"/>
    <property type="match status" value="1"/>
</dbReference>
<evidence type="ECO:0000256" key="3">
    <source>
        <dbReference type="ARBA" id="ARBA00022989"/>
    </source>
</evidence>
<dbReference type="STRING" id="63057.A0A2P5CPI0"/>
<keyword evidence="4" id="KW-0472">Membrane</keyword>
<proteinExistence type="predicted"/>
<gene>
    <name evidence="6" type="ORF">TorRG33x02_277760</name>
</gene>
<organism evidence="6 7">
    <name type="scientific">Trema orientale</name>
    <name type="common">Charcoal tree</name>
    <name type="synonym">Celtis orientalis</name>
    <dbReference type="NCBI Taxonomy" id="63057"/>
    <lineage>
        <taxon>Eukaryota</taxon>
        <taxon>Viridiplantae</taxon>
        <taxon>Streptophyta</taxon>
        <taxon>Embryophyta</taxon>
        <taxon>Tracheophyta</taxon>
        <taxon>Spermatophyta</taxon>
        <taxon>Magnoliopsida</taxon>
        <taxon>eudicotyledons</taxon>
        <taxon>Gunneridae</taxon>
        <taxon>Pentapetalae</taxon>
        <taxon>rosids</taxon>
        <taxon>fabids</taxon>
        <taxon>Rosales</taxon>
        <taxon>Cannabaceae</taxon>
        <taxon>Trema</taxon>
    </lineage>
</organism>
<dbReference type="PANTHER" id="PTHR34118">
    <property type="entry name" value="NF-KAPPA-B INHIBITOR-LIKE PROTEIN-RELATED"/>
    <property type="match status" value="1"/>
</dbReference>
<evidence type="ECO:0000259" key="5">
    <source>
        <dbReference type="Pfam" id="PF24763"/>
    </source>
</evidence>
<sequence length="315" mass="35689">MDTLQRFGCFTTSIKSPVSTTPSIPPRPHPWKSSTFILRTSLRPVSEIGEEEEDVLKTFLKERQLNGDLISKVSDMFWQKEAIKFLDSKDALSDTPQQPDQVMESDVDGGFLKLSRTQEWVLGDISAPINKKAVAKALQDDRERRKRLNLLKYEALKRELFLLSIGIGTACSGYCLIVLSGQAAVSYAAGVLFSCLYLQLLYRHVDSLSREVVPHIFRQKKTKKIGIRSEDVKDLFERSFRGTGIALSSPRLVIPAAIYGLWILSHQYFSSEFFDFQLVPAMLGMFVYKAAALVQVYRDNEDLQFIFPDNDEGSK</sequence>
<dbReference type="FunCoup" id="A0A2P5CPI0">
    <property type="interactions" value="2066"/>
</dbReference>
<evidence type="ECO:0000256" key="4">
    <source>
        <dbReference type="ARBA" id="ARBA00023136"/>
    </source>
</evidence>
<protein>
    <submittedName>
        <fullName evidence="6">NF-kappa-B inhibitor-like protein</fullName>
    </submittedName>
</protein>
<accession>A0A2P5CPI0</accession>
<dbReference type="Proteomes" id="UP000237000">
    <property type="component" value="Unassembled WGS sequence"/>
</dbReference>
<evidence type="ECO:0000313" key="7">
    <source>
        <dbReference type="Proteomes" id="UP000237000"/>
    </source>
</evidence>
<dbReference type="Pfam" id="PF24763">
    <property type="entry name" value="CGL160_C"/>
    <property type="match status" value="1"/>
</dbReference>